<feature type="transmembrane region" description="Helical" evidence="1">
    <location>
        <begin position="407"/>
        <end position="427"/>
    </location>
</feature>
<keyword evidence="3" id="KW-1185">Reference proteome</keyword>
<dbReference type="Proteomes" id="UP000030745">
    <property type="component" value="Unassembled WGS sequence"/>
</dbReference>
<dbReference type="OMA" id="RTIEKND"/>
<dbReference type="AlphaFoldDB" id="A0A067CQ33"/>
<reference evidence="2 3" key="1">
    <citation type="journal article" date="2013" name="PLoS Genet.">
        <title>Distinctive expansion of potential virulence genes in the genome of the oomycete fish pathogen Saprolegnia parasitica.</title>
        <authorList>
            <person name="Jiang R.H."/>
            <person name="de Bruijn I."/>
            <person name="Haas B.J."/>
            <person name="Belmonte R."/>
            <person name="Lobach L."/>
            <person name="Christie J."/>
            <person name="van den Ackerveken G."/>
            <person name="Bottin A."/>
            <person name="Bulone V."/>
            <person name="Diaz-Moreno S.M."/>
            <person name="Dumas B."/>
            <person name="Fan L."/>
            <person name="Gaulin E."/>
            <person name="Govers F."/>
            <person name="Grenville-Briggs L.J."/>
            <person name="Horner N.R."/>
            <person name="Levin J.Z."/>
            <person name="Mammella M."/>
            <person name="Meijer H.J."/>
            <person name="Morris P."/>
            <person name="Nusbaum C."/>
            <person name="Oome S."/>
            <person name="Phillips A.J."/>
            <person name="van Rooyen D."/>
            <person name="Rzeszutek E."/>
            <person name="Saraiva M."/>
            <person name="Secombes C.J."/>
            <person name="Seidl M.F."/>
            <person name="Snel B."/>
            <person name="Stassen J.H."/>
            <person name="Sykes S."/>
            <person name="Tripathy S."/>
            <person name="van den Berg H."/>
            <person name="Vega-Arreguin J.C."/>
            <person name="Wawra S."/>
            <person name="Young S.K."/>
            <person name="Zeng Q."/>
            <person name="Dieguez-Uribeondo J."/>
            <person name="Russ C."/>
            <person name="Tyler B.M."/>
            <person name="van West P."/>
        </authorList>
    </citation>
    <scope>NUCLEOTIDE SEQUENCE [LARGE SCALE GENOMIC DNA]</scope>
    <source>
        <strain evidence="2 3">CBS 223.65</strain>
    </source>
</reference>
<feature type="transmembrane region" description="Helical" evidence="1">
    <location>
        <begin position="377"/>
        <end position="401"/>
    </location>
</feature>
<dbReference type="Gene3D" id="1.10.238.10">
    <property type="entry name" value="EF-hand"/>
    <property type="match status" value="1"/>
</dbReference>
<feature type="transmembrane region" description="Helical" evidence="1">
    <location>
        <begin position="104"/>
        <end position="123"/>
    </location>
</feature>
<feature type="transmembrane region" description="Helical" evidence="1">
    <location>
        <begin position="249"/>
        <end position="270"/>
    </location>
</feature>
<evidence type="ECO:0000256" key="1">
    <source>
        <dbReference type="SAM" id="Phobius"/>
    </source>
</evidence>
<dbReference type="KEGG" id="spar:SPRG_03087"/>
<keyword evidence="1" id="KW-1133">Transmembrane helix</keyword>
<proteinExistence type="predicted"/>
<evidence type="ECO:0000313" key="3">
    <source>
        <dbReference type="Proteomes" id="UP000030745"/>
    </source>
</evidence>
<dbReference type="OrthoDB" id="68481at2759"/>
<dbReference type="EMBL" id="KK583195">
    <property type="protein sequence ID" value="KDO32613.1"/>
    <property type="molecule type" value="Genomic_DNA"/>
</dbReference>
<dbReference type="VEuPathDB" id="FungiDB:SPRG_03087"/>
<dbReference type="STRING" id="695850.A0A067CQ33"/>
<keyword evidence="1" id="KW-0472">Membrane</keyword>
<protein>
    <recommendedName>
        <fullName evidence="4">EF-hand domain-containing protein</fullName>
    </recommendedName>
</protein>
<dbReference type="RefSeq" id="XP_012197055.1">
    <property type="nucleotide sequence ID" value="XM_012341665.1"/>
</dbReference>
<accession>A0A067CQ33</accession>
<gene>
    <name evidence="2" type="ORF">SPRG_03087</name>
</gene>
<evidence type="ECO:0000313" key="2">
    <source>
        <dbReference type="EMBL" id="KDO32613.1"/>
    </source>
</evidence>
<keyword evidence="1" id="KW-0812">Transmembrane</keyword>
<dbReference type="SUPFAM" id="SSF47473">
    <property type="entry name" value="EF-hand"/>
    <property type="match status" value="1"/>
</dbReference>
<dbReference type="GeneID" id="24125617"/>
<sequence>MASAAPIEAYDANAFFHAGFDPAVSVFGSLGFVAANVVLALLIEHGLKLVEKVVEHHPTYFRLLTKMYQELMVGGFTAFVSKRIQQWNVLSADDEQMVNSSDDMVLYYGLAIALQSMVMFWRLRKHNSQVDKLSLLTAQELYDEVTANGDSSSPALPSIYHSVIKMKIVRRYFLNAYQLPELFSFPKYLRAIQDSEIIQLFDIEIFAWLLLVGIYVAFFAVCGAVDHVLLAPESTLTYADAEHVLRTRLLVLFVFIASLGLVMCLLNVYLKRCVHWIVVQASNSAAEDHHLVAALGRIATEEAHLVQDETTESAIARMTTVANSLSEKPDHSTIWGLLQTLFRKVTGRQHTRDLKLQIAKLHLPFFSRKLLHVFIKLLLNMNAMYFALVLQSFFTILRPSIAYPTQIWYPVILLALTLALGVNMAIFGPRIVGRMALVNATVRVNAAELKRSVEHFTEVLEVQEKMVAALVKYTATHLKSLEDMQDELKLHDEKHSGYIEIDILRRTIKRYGFKFSKNKFNTFIRLQFKTKGTTVQYETFLKVLHRTIEKNDYGAHATYDDAPSLMSKVSFAVSK</sequence>
<feature type="transmembrane region" description="Helical" evidence="1">
    <location>
        <begin position="205"/>
        <end position="229"/>
    </location>
</feature>
<name>A0A067CQ33_SAPPC</name>
<dbReference type="InterPro" id="IPR011992">
    <property type="entry name" value="EF-hand-dom_pair"/>
</dbReference>
<organism evidence="2 3">
    <name type="scientific">Saprolegnia parasitica (strain CBS 223.65)</name>
    <dbReference type="NCBI Taxonomy" id="695850"/>
    <lineage>
        <taxon>Eukaryota</taxon>
        <taxon>Sar</taxon>
        <taxon>Stramenopiles</taxon>
        <taxon>Oomycota</taxon>
        <taxon>Saprolegniomycetes</taxon>
        <taxon>Saprolegniales</taxon>
        <taxon>Saprolegniaceae</taxon>
        <taxon>Saprolegnia</taxon>
    </lineage>
</organism>
<feature type="transmembrane region" description="Helical" evidence="1">
    <location>
        <begin position="23"/>
        <end position="43"/>
    </location>
</feature>
<evidence type="ECO:0008006" key="4">
    <source>
        <dbReference type="Google" id="ProtNLM"/>
    </source>
</evidence>